<dbReference type="PANTHER" id="PTHR47080:SF1">
    <property type="entry name" value="CHROMOSOME 16 OPEN READING FRAME 96"/>
    <property type="match status" value="1"/>
</dbReference>
<name>A0A5N5PWE6_PANHP</name>
<protein>
    <submittedName>
        <fullName evidence="3">Uncharacterized protein</fullName>
    </submittedName>
</protein>
<dbReference type="Proteomes" id="UP000327468">
    <property type="component" value="Chromosome 2"/>
</dbReference>
<dbReference type="AlphaFoldDB" id="A0A5N5PWE6"/>
<comment type="caution">
    <text evidence="3">The sequence shown here is derived from an EMBL/GenBank/DDBJ whole genome shotgun (WGS) entry which is preliminary data.</text>
</comment>
<dbReference type="EMBL" id="VFJC01000003">
    <property type="protein sequence ID" value="KAB5583982.1"/>
    <property type="molecule type" value="Genomic_DNA"/>
</dbReference>
<evidence type="ECO:0000256" key="2">
    <source>
        <dbReference type="SAM" id="MobiDB-lite"/>
    </source>
</evidence>
<organism evidence="3 4">
    <name type="scientific">Pangasianodon hypophthalmus</name>
    <name type="common">Striped catfish</name>
    <name type="synonym">Helicophagus hypophthalmus</name>
    <dbReference type="NCBI Taxonomy" id="310915"/>
    <lineage>
        <taxon>Eukaryota</taxon>
        <taxon>Metazoa</taxon>
        <taxon>Chordata</taxon>
        <taxon>Craniata</taxon>
        <taxon>Vertebrata</taxon>
        <taxon>Euteleostomi</taxon>
        <taxon>Actinopterygii</taxon>
        <taxon>Neopterygii</taxon>
        <taxon>Teleostei</taxon>
        <taxon>Ostariophysi</taxon>
        <taxon>Siluriformes</taxon>
        <taxon>Pangasiidae</taxon>
        <taxon>Pangasianodon</taxon>
    </lineage>
</organism>
<feature type="compositionally biased region" description="Basic and acidic residues" evidence="2">
    <location>
        <begin position="269"/>
        <end position="282"/>
    </location>
</feature>
<sequence>MSKESLFELLKLSIDSPEGGVVNFKALRALLHGILKCLCARRDADAGRDVEEKSSEQQEAPLEAPLEQLSSHAQLPSLSAPDTSAQQDSEERVSKCMCLMQDLVKENQELKEETHNLKKEVKTLQNQLTQCMTWEAVQTALISEREKIMKELKDSITGPPTSRDAFTAVSDGDLPDLAGQTLSQVSSGVEHYPETLETLTDVGRLQEKHESLEARVKHLEGERENILAQMNQLKTQLDTIMADRKKVYELESLVMGTLNMSGSSGLGEELAKSEVTESKSRDSISGPDQQLHLQTADLR</sequence>
<evidence type="ECO:0000256" key="1">
    <source>
        <dbReference type="SAM" id="Coils"/>
    </source>
</evidence>
<feature type="coiled-coil region" evidence="1">
    <location>
        <begin position="202"/>
        <end position="243"/>
    </location>
</feature>
<proteinExistence type="predicted"/>
<keyword evidence="1" id="KW-0175">Coiled coil</keyword>
<gene>
    <name evidence="3" type="ORF">PHYPO_G00102120</name>
</gene>
<keyword evidence="4" id="KW-1185">Reference proteome</keyword>
<feature type="coiled-coil region" evidence="1">
    <location>
        <begin position="93"/>
        <end position="127"/>
    </location>
</feature>
<evidence type="ECO:0000313" key="4">
    <source>
        <dbReference type="Proteomes" id="UP000327468"/>
    </source>
</evidence>
<feature type="region of interest" description="Disordered" evidence="2">
    <location>
        <begin position="261"/>
        <end position="299"/>
    </location>
</feature>
<accession>A0A5N5PWE6</accession>
<evidence type="ECO:0000313" key="3">
    <source>
        <dbReference type="EMBL" id="KAB5583982.1"/>
    </source>
</evidence>
<dbReference type="PANTHER" id="PTHR47080">
    <property type="entry name" value="CHROMOSOME 16 OPEN READING FRAME 96"/>
    <property type="match status" value="1"/>
</dbReference>
<reference evidence="3 4" key="1">
    <citation type="submission" date="2019-06" db="EMBL/GenBank/DDBJ databases">
        <title>A chromosome-scale genome assembly of the striped catfish, Pangasianodon hypophthalmus.</title>
        <authorList>
            <person name="Wen M."/>
            <person name="Zahm M."/>
            <person name="Roques C."/>
            <person name="Cabau C."/>
            <person name="Klopp C."/>
            <person name="Donnadieu C."/>
            <person name="Jouanno E."/>
            <person name="Avarre J.-C."/>
            <person name="Campet M."/>
            <person name="Ha T.T.T."/>
            <person name="Dugue R."/>
            <person name="Lampietro C."/>
            <person name="Louis A."/>
            <person name="Herpin A."/>
            <person name="Echchiki A."/>
            <person name="Berthelot C."/>
            <person name="Parey E."/>
            <person name="Roest-Crollius H."/>
            <person name="Braasch I."/>
            <person name="Postlethwait J."/>
            <person name="Bobe J."/>
            <person name="Montfort J."/>
            <person name="Bouchez O."/>
            <person name="Begum T."/>
            <person name="Schartl M."/>
            <person name="Guiguen Y."/>
        </authorList>
    </citation>
    <scope>NUCLEOTIDE SEQUENCE [LARGE SCALE GENOMIC DNA]</scope>
    <source>
        <strain evidence="3 4">Indonesia</strain>
        <tissue evidence="3">Blood</tissue>
    </source>
</reference>